<proteinExistence type="predicted"/>
<protein>
    <submittedName>
        <fullName evidence="2">Uncharacterized protein</fullName>
    </submittedName>
</protein>
<name>A0A2N3KX05_9PROT</name>
<accession>A0A2N3KX05</accession>
<evidence type="ECO:0000313" key="3">
    <source>
        <dbReference type="Proteomes" id="UP000233597"/>
    </source>
</evidence>
<dbReference type="EMBL" id="NWTK01000003">
    <property type="protein sequence ID" value="PKR55037.1"/>
    <property type="molecule type" value="Genomic_DNA"/>
</dbReference>
<sequence length="98" mass="10956">MSDTNKSFTVITHRVRSMGDHPAVAYSSREAKTFDASTPIGEIMTWATGDGVDDDVAILTGTYKRNGLHLIEIAIPDRPDRRENSEEAQHPERDELPF</sequence>
<evidence type="ECO:0000313" key="2">
    <source>
        <dbReference type="EMBL" id="PKR55037.1"/>
    </source>
</evidence>
<dbReference type="Proteomes" id="UP000233597">
    <property type="component" value="Unassembled WGS sequence"/>
</dbReference>
<gene>
    <name evidence="2" type="ORF">COO20_06530</name>
</gene>
<evidence type="ECO:0000256" key="1">
    <source>
        <dbReference type="SAM" id="MobiDB-lite"/>
    </source>
</evidence>
<dbReference type="RefSeq" id="WP_101264880.1">
    <property type="nucleotide sequence ID" value="NZ_NWTK01000003.1"/>
</dbReference>
<comment type="caution">
    <text evidence="2">The sequence shown here is derived from an EMBL/GenBank/DDBJ whole genome shotgun (WGS) entry which is preliminary data.</text>
</comment>
<feature type="region of interest" description="Disordered" evidence="1">
    <location>
        <begin position="76"/>
        <end position="98"/>
    </location>
</feature>
<dbReference type="AlphaFoldDB" id="A0A2N3KX05"/>
<organism evidence="2 3">
    <name type="scientific">Thalassospira marina</name>
    <dbReference type="NCBI Taxonomy" id="2048283"/>
    <lineage>
        <taxon>Bacteria</taxon>
        <taxon>Pseudomonadati</taxon>
        <taxon>Pseudomonadota</taxon>
        <taxon>Alphaproteobacteria</taxon>
        <taxon>Rhodospirillales</taxon>
        <taxon>Thalassospiraceae</taxon>
        <taxon>Thalassospira</taxon>
    </lineage>
</organism>
<reference evidence="2 3" key="1">
    <citation type="submission" date="2017-09" db="EMBL/GenBank/DDBJ databases">
        <title>Biodiversity and function of Thalassospira species in the particle-attached aromatic-hydrocarbon-degrading consortia from the surface seawater of the South China Sea.</title>
        <authorList>
            <person name="Dong C."/>
            <person name="Liu R."/>
            <person name="Shao Z."/>
        </authorList>
    </citation>
    <scope>NUCLEOTIDE SEQUENCE [LARGE SCALE GENOMIC DNA]</scope>
    <source>
        <strain evidence="2 3">CSC1P2</strain>
    </source>
</reference>